<protein>
    <recommendedName>
        <fullName evidence="4">DUF3592 domain-containing protein</fullName>
    </recommendedName>
</protein>
<accession>A0A3E0WLR5</accession>
<keyword evidence="1" id="KW-0812">Transmembrane</keyword>
<name>A0A3E0WLR5_9GAMM</name>
<evidence type="ECO:0008006" key="4">
    <source>
        <dbReference type="Google" id="ProtNLM"/>
    </source>
</evidence>
<evidence type="ECO:0000313" key="2">
    <source>
        <dbReference type="EMBL" id="RFA33900.1"/>
    </source>
</evidence>
<keyword evidence="1" id="KW-0472">Membrane</keyword>
<evidence type="ECO:0000256" key="1">
    <source>
        <dbReference type="SAM" id="Phobius"/>
    </source>
</evidence>
<dbReference type="RefSeq" id="WP_116348203.1">
    <property type="nucleotide sequence ID" value="NZ_NFZW01000018.1"/>
</dbReference>
<keyword evidence="1" id="KW-1133">Transmembrane helix</keyword>
<organism evidence="2 3">
    <name type="scientific">Alkalilimnicola ehrlichii</name>
    <dbReference type="NCBI Taxonomy" id="351052"/>
    <lineage>
        <taxon>Bacteria</taxon>
        <taxon>Pseudomonadati</taxon>
        <taxon>Pseudomonadota</taxon>
        <taxon>Gammaproteobacteria</taxon>
        <taxon>Chromatiales</taxon>
        <taxon>Ectothiorhodospiraceae</taxon>
        <taxon>Alkalilimnicola</taxon>
    </lineage>
</organism>
<proteinExistence type="predicted"/>
<feature type="transmembrane region" description="Helical" evidence="1">
    <location>
        <begin position="150"/>
        <end position="168"/>
    </location>
</feature>
<dbReference type="AlphaFoldDB" id="A0A3E0WLR5"/>
<gene>
    <name evidence="2" type="ORF">CAL65_16230</name>
</gene>
<comment type="caution">
    <text evidence="2">The sequence shown here is derived from an EMBL/GenBank/DDBJ whole genome shotgun (WGS) entry which is preliminary data.</text>
</comment>
<dbReference type="EMBL" id="NFZW01000018">
    <property type="protein sequence ID" value="RFA33900.1"/>
    <property type="molecule type" value="Genomic_DNA"/>
</dbReference>
<keyword evidence="3" id="KW-1185">Reference proteome</keyword>
<reference evidence="3" key="1">
    <citation type="submission" date="2017-05" db="EMBL/GenBank/DDBJ databases">
        <authorList>
            <person name="Sharma S."/>
            <person name="Sidhu C."/>
            <person name="Pinnaka A.K."/>
        </authorList>
    </citation>
    <scope>NUCLEOTIDE SEQUENCE [LARGE SCALE GENOMIC DNA]</scope>
    <source>
        <strain evidence="3">AK93</strain>
    </source>
</reference>
<evidence type="ECO:0000313" key="3">
    <source>
        <dbReference type="Proteomes" id="UP000256763"/>
    </source>
</evidence>
<sequence length="302" mass="33770">MNHELREKARQALANLLQRAKGLAYRKITDEGFMISLFSVGIPLLVAILFLGAFFAVKIEDWKLYQHGSTTTGQLINQTSCGSGRYRVTPPYCYTIKFTDQQGEEFTFRAYGHEDHRLGMYLRNQTYSVVYLPDQPTVAKRMGDTRDASLSFFIGIAALVAAIAFHIGNRRNNRQISASRKLLEKLEEMAAEGKASEAVSMIAGAGKDIPKNALFGQLAAKLYEHGHHDESDAILTRTLDAYKQQKVSYKRDHALSMLAYHLNNAGDRIGTARVIALIKHKDAKTGLAFLLAAPRDHNKRQP</sequence>
<dbReference type="Proteomes" id="UP000256763">
    <property type="component" value="Unassembled WGS sequence"/>
</dbReference>
<feature type="transmembrane region" description="Helical" evidence="1">
    <location>
        <begin position="33"/>
        <end position="57"/>
    </location>
</feature>